<comment type="caution">
    <text evidence="2">The sequence shown here is derived from an EMBL/GenBank/DDBJ whole genome shotgun (WGS) entry which is preliminary data.</text>
</comment>
<dbReference type="SUPFAM" id="SSF55120">
    <property type="entry name" value="Pseudouridine synthase"/>
    <property type="match status" value="1"/>
</dbReference>
<dbReference type="GO" id="GO:0140098">
    <property type="term" value="F:catalytic activity, acting on RNA"/>
    <property type="evidence" value="ECO:0007669"/>
    <property type="project" value="UniProtKB-ARBA"/>
</dbReference>
<dbReference type="GO" id="GO:0000455">
    <property type="term" value="P:enzyme-directed rRNA pseudouridine synthesis"/>
    <property type="evidence" value="ECO:0007669"/>
    <property type="project" value="TreeGrafter"/>
</dbReference>
<dbReference type="PANTHER" id="PTHR21600:SF84">
    <property type="entry name" value="PSEUDOURIDINE SYNTHASE RSUA_RLUA-LIKE DOMAIN-CONTAINING PROTEIN"/>
    <property type="match status" value="1"/>
</dbReference>
<dbReference type="InterPro" id="IPR050188">
    <property type="entry name" value="RluA_PseudoU_synthase"/>
</dbReference>
<dbReference type="InterPro" id="IPR006224">
    <property type="entry name" value="PsdUridine_synth_RluA-like_CS"/>
</dbReference>
<dbReference type="InterPro" id="IPR020103">
    <property type="entry name" value="PsdUridine_synth_cat_dom_sf"/>
</dbReference>
<dbReference type="GO" id="GO:0009982">
    <property type="term" value="F:pseudouridine synthase activity"/>
    <property type="evidence" value="ECO:0007669"/>
    <property type="project" value="InterPro"/>
</dbReference>
<dbReference type="AlphaFoldDB" id="A0A956RRW2"/>
<organism evidence="2 3">
    <name type="scientific">Eiseniibacteriota bacterium</name>
    <dbReference type="NCBI Taxonomy" id="2212470"/>
    <lineage>
        <taxon>Bacteria</taxon>
        <taxon>Candidatus Eiseniibacteriota</taxon>
    </lineage>
</organism>
<accession>A0A956RRW2</accession>
<feature type="non-terminal residue" evidence="2">
    <location>
        <position position="1"/>
    </location>
</feature>
<protein>
    <submittedName>
        <fullName evidence="2">Pseudouridine synthase</fullName>
    </submittedName>
</protein>
<dbReference type="InterPro" id="IPR006145">
    <property type="entry name" value="PsdUridine_synth_RsuA/RluA"/>
</dbReference>
<feature type="domain" description="Pseudouridine synthase RsuA/RluA-like" evidence="1">
    <location>
        <begin position="6"/>
        <end position="128"/>
    </location>
</feature>
<evidence type="ECO:0000259" key="1">
    <source>
        <dbReference type="Pfam" id="PF00849"/>
    </source>
</evidence>
<evidence type="ECO:0000313" key="3">
    <source>
        <dbReference type="Proteomes" id="UP000697710"/>
    </source>
</evidence>
<dbReference type="Gene3D" id="3.30.2350.10">
    <property type="entry name" value="Pseudouridine synthase"/>
    <property type="match status" value="1"/>
</dbReference>
<evidence type="ECO:0000313" key="2">
    <source>
        <dbReference type="EMBL" id="MCA9729957.1"/>
    </source>
</evidence>
<gene>
    <name evidence="2" type="ORF">KC729_19895</name>
</gene>
<dbReference type="GO" id="GO:0003723">
    <property type="term" value="F:RNA binding"/>
    <property type="evidence" value="ECO:0007669"/>
    <property type="project" value="InterPro"/>
</dbReference>
<proteinExistence type="predicted"/>
<sequence>VNRSLVYRLARRLGEPDLAPVHRLDRDTAGLVLLARQASDRAAFHRLFAGGAVEKVYRAVSEGPVPEQRYWRVRSRIVPAERPFRRVSIPDPEGDAVTDVYLDGARDGRLGFLIRPETGRQHQIRLHLCQIGFPILGDRRYPQLRAPLPEGEELRDPLQLLAQQLGFRDPVTGRRHRFVSNRRLHADPTPA</sequence>
<reference evidence="2" key="2">
    <citation type="journal article" date="2021" name="Microbiome">
        <title>Successional dynamics and alternative stable states in a saline activated sludge microbial community over 9 years.</title>
        <authorList>
            <person name="Wang Y."/>
            <person name="Ye J."/>
            <person name="Ju F."/>
            <person name="Liu L."/>
            <person name="Boyd J.A."/>
            <person name="Deng Y."/>
            <person name="Parks D.H."/>
            <person name="Jiang X."/>
            <person name="Yin X."/>
            <person name="Woodcroft B.J."/>
            <person name="Tyson G.W."/>
            <person name="Hugenholtz P."/>
            <person name="Polz M.F."/>
            <person name="Zhang T."/>
        </authorList>
    </citation>
    <scope>NUCLEOTIDE SEQUENCE</scope>
    <source>
        <strain evidence="2">HKST-UBA01</strain>
    </source>
</reference>
<dbReference type="Pfam" id="PF00849">
    <property type="entry name" value="PseudoU_synth_2"/>
    <property type="match status" value="1"/>
</dbReference>
<dbReference type="Proteomes" id="UP000697710">
    <property type="component" value="Unassembled WGS sequence"/>
</dbReference>
<dbReference type="PANTHER" id="PTHR21600">
    <property type="entry name" value="MITOCHONDRIAL RNA PSEUDOURIDINE SYNTHASE"/>
    <property type="match status" value="1"/>
</dbReference>
<dbReference type="PROSITE" id="PS01129">
    <property type="entry name" value="PSI_RLU"/>
    <property type="match status" value="1"/>
</dbReference>
<name>A0A956RRW2_UNCEI</name>
<reference evidence="2" key="1">
    <citation type="submission" date="2020-04" db="EMBL/GenBank/DDBJ databases">
        <authorList>
            <person name="Zhang T."/>
        </authorList>
    </citation>
    <scope>NUCLEOTIDE SEQUENCE</scope>
    <source>
        <strain evidence="2">HKST-UBA01</strain>
    </source>
</reference>
<dbReference type="EMBL" id="JAGQHR010000917">
    <property type="protein sequence ID" value="MCA9729957.1"/>
    <property type="molecule type" value="Genomic_DNA"/>
</dbReference>